<dbReference type="Proteomes" id="UP001139000">
    <property type="component" value="Unassembled WGS sequence"/>
</dbReference>
<evidence type="ECO:0000313" key="2">
    <source>
        <dbReference type="Proteomes" id="UP001139000"/>
    </source>
</evidence>
<accession>A0A9X1PLK4</accession>
<sequence length="132" mass="14933">MKIQLTIQGSSIRGISSFYDEINRVFMADEEWQIADSLDALDDLLYGGFGAARGATELEINWADVEFSRTALGYEETKRYYLGKLKPGSPFNKAFFLEKLKALNNGNGKTYFDLVMEIFSSHANITILTNQR</sequence>
<name>A0A9X1PLK4_9BACT</name>
<dbReference type="EMBL" id="JAJTTC010000002">
    <property type="protein sequence ID" value="MCF0062645.1"/>
    <property type="molecule type" value="Genomic_DNA"/>
</dbReference>
<dbReference type="RefSeq" id="WP_234655738.1">
    <property type="nucleotide sequence ID" value="NZ_CP094997.1"/>
</dbReference>
<evidence type="ECO:0000313" key="1">
    <source>
        <dbReference type="EMBL" id="MCF0062645.1"/>
    </source>
</evidence>
<comment type="caution">
    <text evidence="1">The sequence shown here is derived from an EMBL/GenBank/DDBJ whole genome shotgun (WGS) entry which is preliminary data.</text>
</comment>
<reference evidence="1" key="1">
    <citation type="submission" date="2021-12" db="EMBL/GenBank/DDBJ databases">
        <title>Novel species in genus Dyadobacter.</title>
        <authorList>
            <person name="Ma C."/>
        </authorList>
    </citation>
    <scope>NUCLEOTIDE SEQUENCE</scope>
    <source>
        <strain evidence="1">LJ419</strain>
    </source>
</reference>
<dbReference type="InterPro" id="IPR035905">
    <property type="entry name" value="Barstar-like_sf"/>
</dbReference>
<protein>
    <submittedName>
        <fullName evidence="1">Ribonuclease inhibitor</fullName>
    </submittedName>
</protein>
<dbReference type="SUPFAM" id="SSF52038">
    <property type="entry name" value="Barstar-related"/>
    <property type="match status" value="1"/>
</dbReference>
<gene>
    <name evidence="1" type="ORF">LXM26_14150</name>
</gene>
<organism evidence="1 2">
    <name type="scientific">Dyadobacter chenwenxiniae</name>
    <dbReference type="NCBI Taxonomy" id="2906456"/>
    <lineage>
        <taxon>Bacteria</taxon>
        <taxon>Pseudomonadati</taxon>
        <taxon>Bacteroidota</taxon>
        <taxon>Cytophagia</taxon>
        <taxon>Cytophagales</taxon>
        <taxon>Spirosomataceae</taxon>
        <taxon>Dyadobacter</taxon>
    </lineage>
</organism>
<keyword evidence="2" id="KW-1185">Reference proteome</keyword>
<dbReference type="AlphaFoldDB" id="A0A9X1PLK4"/>
<proteinExistence type="predicted"/>